<organism evidence="2 3">
    <name type="scientific">Mailhella massiliensis</name>
    <dbReference type="NCBI Taxonomy" id="1903261"/>
    <lineage>
        <taxon>Bacteria</taxon>
        <taxon>Pseudomonadati</taxon>
        <taxon>Thermodesulfobacteriota</taxon>
        <taxon>Desulfovibrionia</taxon>
        <taxon>Desulfovibrionales</taxon>
        <taxon>Desulfovibrionaceae</taxon>
        <taxon>Mailhella</taxon>
    </lineage>
</organism>
<accession>A0A921DQY8</accession>
<gene>
    <name evidence="2" type="ORF">K8W16_05440</name>
</gene>
<reference evidence="2" key="2">
    <citation type="submission" date="2021-09" db="EMBL/GenBank/DDBJ databases">
        <authorList>
            <person name="Gilroy R."/>
        </authorList>
    </citation>
    <scope>NUCLEOTIDE SEQUENCE</scope>
    <source>
        <strain evidence="2">ChiGjej2B2-19336</strain>
    </source>
</reference>
<comment type="caution">
    <text evidence="2">The sequence shown here is derived from an EMBL/GenBank/DDBJ whole genome shotgun (WGS) entry which is preliminary data.</text>
</comment>
<evidence type="ECO:0000313" key="3">
    <source>
        <dbReference type="Proteomes" id="UP000698963"/>
    </source>
</evidence>
<dbReference type="Proteomes" id="UP000698963">
    <property type="component" value="Unassembled WGS sequence"/>
</dbReference>
<dbReference type="RefSeq" id="WP_304121894.1">
    <property type="nucleotide sequence ID" value="NZ_DYZA01000103.1"/>
</dbReference>
<feature type="chain" id="PRO_5037632691" evidence="1">
    <location>
        <begin position="24"/>
        <end position="146"/>
    </location>
</feature>
<keyword evidence="1" id="KW-0732">Signal</keyword>
<feature type="signal peptide" evidence="1">
    <location>
        <begin position="1"/>
        <end position="23"/>
    </location>
</feature>
<protein>
    <submittedName>
        <fullName evidence="2">Uncharacterized protein</fullName>
    </submittedName>
</protein>
<evidence type="ECO:0000313" key="2">
    <source>
        <dbReference type="EMBL" id="HJD97070.1"/>
    </source>
</evidence>
<proteinExistence type="predicted"/>
<evidence type="ECO:0000256" key="1">
    <source>
        <dbReference type="SAM" id="SignalP"/>
    </source>
</evidence>
<sequence>MKTSRFFALCALVFCLCASTAFAADDARKAERRTPVIVEFEGNDAIGVTLFSRLQSKINSENPAAPAREAKFRILLSTAAEFPSRPGVGSVYAVVWTLALSEGSMEYYLVRDLGIVTPDTVDAVVERIVSRTEGVAARYGYLDREK</sequence>
<dbReference type="EMBL" id="DYZA01000103">
    <property type="protein sequence ID" value="HJD97070.1"/>
    <property type="molecule type" value="Genomic_DNA"/>
</dbReference>
<dbReference type="AlphaFoldDB" id="A0A921DQY8"/>
<name>A0A921DQY8_9BACT</name>
<reference evidence="2" key="1">
    <citation type="journal article" date="2021" name="PeerJ">
        <title>Extensive microbial diversity within the chicken gut microbiome revealed by metagenomics and culture.</title>
        <authorList>
            <person name="Gilroy R."/>
            <person name="Ravi A."/>
            <person name="Getino M."/>
            <person name="Pursley I."/>
            <person name="Horton D.L."/>
            <person name="Alikhan N.F."/>
            <person name="Baker D."/>
            <person name="Gharbi K."/>
            <person name="Hall N."/>
            <person name="Watson M."/>
            <person name="Adriaenssens E.M."/>
            <person name="Foster-Nyarko E."/>
            <person name="Jarju S."/>
            <person name="Secka A."/>
            <person name="Antonio M."/>
            <person name="Oren A."/>
            <person name="Chaudhuri R.R."/>
            <person name="La Ragione R."/>
            <person name="Hildebrand F."/>
            <person name="Pallen M.J."/>
        </authorList>
    </citation>
    <scope>NUCLEOTIDE SEQUENCE</scope>
    <source>
        <strain evidence="2">ChiGjej2B2-19336</strain>
    </source>
</reference>